<sequence>MSGKGADLSGLDSFNLSDLMGGPGAAPVEAAEPENNNLLIREVPISKIHPDPNNSRQRVDPAKITELADSMKAVSKVTGKQRGVKNPLSLKPHPELEGEFMINAGYRRYLAAQEAGLDTVPAFIDSDADEYDNAVDNIQREGLTALEMAHFIQRQIDNGDKKSEIAGKLGKPASFVSDHISFFELPDCIRELYDSGRCVSVQALAILHRSFKNYPDEVETYCIESMVAEDGDELTTADVRRFCNDLKNPSTEPDSDDQGGAGWPGAGGDKEPDSDDQGGAGWPGAGGDKEPDSDDQGGAGWPGAGGDKEPDSDDQGGAGWPGAGGDKEPDSDDQGGAGWPGAGGDKEPDSDDQGGAGWPGAGGDKEPDSDDQGGTGWPGEGDKDKQQPLTIDGAPIGGGGPDAAANALLNADEQQGKIKKPIIQVRYDERPARLLSSRRAAYGLGWLKYDDDGEEIEVDLNQVQLVAVIEG</sequence>
<gene>
    <name evidence="4" type="primary">parB</name>
</gene>
<dbReference type="Gene3D" id="3.90.1530.30">
    <property type="match status" value="1"/>
</dbReference>
<protein>
    <submittedName>
        <fullName evidence="4">Partitioning protein</fullName>
    </submittedName>
</protein>
<dbReference type="GO" id="GO:0005694">
    <property type="term" value="C:chromosome"/>
    <property type="evidence" value="ECO:0007669"/>
    <property type="project" value="TreeGrafter"/>
</dbReference>
<dbReference type="SUPFAM" id="SSF50037">
    <property type="entry name" value="C-terminal domain of transcriptional repressors"/>
    <property type="match status" value="1"/>
</dbReference>
<dbReference type="SUPFAM" id="SSF110849">
    <property type="entry name" value="ParB/Sulfiredoxin"/>
    <property type="match status" value="1"/>
</dbReference>
<dbReference type="Gene3D" id="2.30.30.150">
    <property type="entry name" value="KorB, C-terminal domain"/>
    <property type="match status" value="1"/>
</dbReference>
<dbReference type="InterPro" id="IPR008988">
    <property type="entry name" value="Transcriptional_repressor_C"/>
</dbReference>
<dbReference type="InterPro" id="IPR003115">
    <property type="entry name" value="ParB_N"/>
</dbReference>
<dbReference type="InterPro" id="IPR036086">
    <property type="entry name" value="ParB/Sulfiredoxin_sf"/>
</dbReference>
<accession>K9ND64</accession>
<dbReference type="GO" id="GO:0003677">
    <property type="term" value="F:DNA binding"/>
    <property type="evidence" value="ECO:0007669"/>
    <property type="project" value="InterPro"/>
</dbReference>
<organism evidence="4">
    <name type="scientific">bacterium 72B</name>
    <dbReference type="NCBI Taxonomy" id="1264699"/>
    <lineage>
        <taxon>Bacteria</taxon>
    </lineage>
</organism>
<dbReference type="InterPro" id="IPR013741">
    <property type="entry name" value="KorB_domain"/>
</dbReference>
<comment type="similarity">
    <text evidence="1">Belongs to the ParB family.</text>
</comment>
<dbReference type="InterPro" id="IPR004437">
    <property type="entry name" value="ParB/RepB/Spo0J"/>
</dbReference>
<dbReference type="InterPro" id="IPR050336">
    <property type="entry name" value="Chromosome_partition/occlusion"/>
</dbReference>
<dbReference type="Gene3D" id="6.10.250.140">
    <property type="match status" value="1"/>
</dbReference>
<feature type="domain" description="ParB-like N-terminal" evidence="3">
    <location>
        <begin position="41"/>
        <end position="138"/>
    </location>
</feature>
<feature type="region of interest" description="Disordered" evidence="2">
    <location>
        <begin position="1"/>
        <end position="33"/>
    </location>
</feature>
<name>K9ND64_UNCXX</name>
<dbReference type="GO" id="GO:0007059">
    <property type="term" value="P:chromosome segregation"/>
    <property type="evidence" value="ECO:0007669"/>
    <property type="project" value="TreeGrafter"/>
</dbReference>
<dbReference type="Pfam" id="PF02195">
    <property type="entry name" value="ParB_N"/>
    <property type="match status" value="1"/>
</dbReference>
<evidence type="ECO:0000259" key="3">
    <source>
        <dbReference type="SMART" id="SM00470"/>
    </source>
</evidence>
<dbReference type="GO" id="GO:0045892">
    <property type="term" value="P:negative regulation of DNA-templated transcription"/>
    <property type="evidence" value="ECO:0007669"/>
    <property type="project" value="InterPro"/>
</dbReference>
<dbReference type="SMART" id="SM00470">
    <property type="entry name" value="ParB"/>
    <property type="match status" value="1"/>
</dbReference>
<dbReference type="AlphaFoldDB" id="K9ND64"/>
<dbReference type="Pfam" id="PF08535">
    <property type="entry name" value="KorB"/>
    <property type="match status" value="1"/>
</dbReference>
<dbReference type="EMBL" id="JX843237">
    <property type="protein sequence ID" value="AFY17150.1"/>
    <property type="molecule type" value="Genomic_DNA"/>
</dbReference>
<dbReference type="InterPro" id="IPR010575">
    <property type="entry name" value="KorB_C"/>
</dbReference>
<dbReference type="CDD" id="cd16398">
    <property type="entry name" value="KorB_N_like"/>
    <property type="match status" value="1"/>
</dbReference>
<keyword evidence="4" id="KW-0614">Plasmid</keyword>
<feature type="region of interest" description="Disordered" evidence="2">
    <location>
        <begin position="245"/>
        <end position="405"/>
    </location>
</feature>
<evidence type="ECO:0000313" key="4">
    <source>
        <dbReference type="EMBL" id="AFY17150.1"/>
    </source>
</evidence>
<dbReference type="Gene3D" id="1.10.10.730">
    <property type="entry name" value="KorB DNA-binding domain"/>
    <property type="match status" value="1"/>
</dbReference>
<dbReference type="Pfam" id="PF06613">
    <property type="entry name" value="KorB_C"/>
    <property type="match status" value="1"/>
</dbReference>
<dbReference type="NCBIfam" id="TIGR00180">
    <property type="entry name" value="parB_part"/>
    <property type="match status" value="1"/>
</dbReference>
<evidence type="ECO:0000256" key="2">
    <source>
        <dbReference type="SAM" id="MobiDB-lite"/>
    </source>
</evidence>
<reference evidence="4" key="1">
    <citation type="journal article" date="2014" name="Front. Microbiol.">
        <title>Characterization and comparative analysis of antibiotic resistance plasmids isolated from a wastewater treatment plant.</title>
        <authorList>
            <person name="Rahube T.O."/>
            <person name="Viana L.S."/>
            <person name="Koraimann G."/>
            <person name="Yost C.K."/>
        </authorList>
    </citation>
    <scope>NUCLEOTIDE SEQUENCE</scope>
    <source>
        <strain evidence="4">72B</strain>
        <plasmid evidence="4">pTOR_01</plasmid>
    </source>
</reference>
<evidence type="ECO:0000256" key="1">
    <source>
        <dbReference type="ARBA" id="ARBA00006295"/>
    </source>
</evidence>
<dbReference type="PANTHER" id="PTHR33375:SF1">
    <property type="entry name" value="CHROMOSOME-PARTITIONING PROTEIN PARB-RELATED"/>
    <property type="match status" value="1"/>
</dbReference>
<dbReference type="InterPro" id="IPR042075">
    <property type="entry name" value="KorB_DNA-db"/>
</dbReference>
<geneLocation type="plasmid" evidence="4">
    <name>pTOR_01</name>
</geneLocation>
<dbReference type="PANTHER" id="PTHR33375">
    <property type="entry name" value="CHROMOSOME-PARTITIONING PROTEIN PARB-RELATED"/>
    <property type="match status" value="1"/>
</dbReference>
<dbReference type="InterPro" id="IPR037048">
    <property type="entry name" value="KorB_C_sf"/>
</dbReference>
<proteinExistence type="inferred from homology"/>